<evidence type="ECO:0000256" key="14">
    <source>
        <dbReference type="PROSITE-ProRule" id="PRU01360"/>
    </source>
</evidence>
<keyword evidence="9" id="KW-0406">Ion transport</keyword>
<keyword evidence="13 14" id="KW-0998">Cell outer membrane</keyword>
<sequence>MSMPFTARLNPLAAALALAFLAPLPALAQTTATTATTATTDSKDQTALPTVTVNASADASADGLPAEFAGGQVARGSRLGVLGNVDNLDSPVRSVAYTRQLIADQQAHGVGDVLKNDPVVRTTRGFGNFQESYMIRGFIANSDDLMYNGLFGILPRQYVASEMIERVEVLYGASAFLNGATPGDAGLGGTINILPKRASSEALTEVTLGYESGNSKSAAIDVSRRLGADERLGVRVNAARHAGGTGVSNEKRETNVFSLGVDYRGNDFRLSADLGVQENNLSNMRPSVTIGSGVTAVPTAPSGSSNYAQPWSYSNARDIFGTVRGEWDLSASTTAWAAFGARQGTENNSLSGVRVNNASTGAASTYRFDNARQDDVATGEIGVRTQFNTGTVSHKLVAAASAYSLDSRNAYGMSTSYALATNLYNPSTYARPALVLLGNDLSDPQTTIKTQLMSAVVSDTLGFYDNRLLVTLGVRQQQLKSDGYAYNTHVNNSHYDQSATSPMAGVVFKVLKNLSVYGNYIEGLQQGKQITDTTAANYGQILAPYKSKQKEVGVKYELGGLGLGAAFFTTDRPLSYKDVSTGIESTNGKQRNRGVELTAYGEVTRGVRLLSGITFLDAKQVQTNGGTNNGKYAIGVPKMQANAGVEYDIPGVRGLTVNGRATYTATQYVDAANKLEVPSWVRYDLGARYLTDIGGRAVTFRAAIENLANRNYWQSAGGASNSGYLVLGNPRTFSTSVSVAF</sequence>
<protein>
    <submittedName>
        <fullName evidence="20">Iron complex outermembrane receptor protein</fullName>
    </submittedName>
</protein>
<evidence type="ECO:0000256" key="8">
    <source>
        <dbReference type="ARBA" id="ARBA00023004"/>
    </source>
</evidence>
<dbReference type="Proteomes" id="UP001260715">
    <property type="component" value="Unassembled WGS sequence"/>
</dbReference>
<feature type="signal peptide" evidence="17">
    <location>
        <begin position="1"/>
        <end position="28"/>
    </location>
</feature>
<keyword evidence="21" id="KW-1185">Reference proteome</keyword>
<comment type="caution">
    <text evidence="20">The sequence shown here is derived from an EMBL/GenBank/DDBJ whole genome shotgun (WGS) entry which is preliminary data.</text>
</comment>
<evidence type="ECO:0000256" key="11">
    <source>
        <dbReference type="ARBA" id="ARBA00023136"/>
    </source>
</evidence>
<evidence type="ECO:0000256" key="17">
    <source>
        <dbReference type="SAM" id="SignalP"/>
    </source>
</evidence>
<evidence type="ECO:0000313" key="20">
    <source>
        <dbReference type="EMBL" id="MDR6582636.1"/>
    </source>
</evidence>
<dbReference type="PANTHER" id="PTHR32552:SF82">
    <property type="entry name" value="FCUA PROTEIN"/>
    <property type="match status" value="1"/>
</dbReference>
<dbReference type="RefSeq" id="WP_102663808.1">
    <property type="nucleotide sequence ID" value="NZ_JAVDSJ010000001.1"/>
</dbReference>
<evidence type="ECO:0000313" key="21">
    <source>
        <dbReference type="Proteomes" id="UP001260715"/>
    </source>
</evidence>
<feature type="domain" description="TonB-dependent receptor-like beta-barrel" evidence="18">
    <location>
        <begin position="266"/>
        <end position="707"/>
    </location>
</feature>
<evidence type="ECO:0000256" key="6">
    <source>
        <dbReference type="ARBA" id="ARBA00022692"/>
    </source>
</evidence>
<evidence type="ECO:0000256" key="5">
    <source>
        <dbReference type="ARBA" id="ARBA00022496"/>
    </source>
</evidence>
<dbReference type="InterPro" id="IPR000531">
    <property type="entry name" value="Beta-barrel_TonB"/>
</dbReference>
<accession>A0ABU1P9Q2</accession>
<keyword evidence="10 16" id="KW-0798">TonB box</keyword>
<dbReference type="PANTHER" id="PTHR32552">
    <property type="entry name" value="FERRICHROME IRON RECEPTOR-RELATED"/>
    <property type="match status" value="1"/>
</dbReference>
<keyword evidence="7 17" id="KW-0732">Signal</keyword>
<evidence type="ECO:0000256" key="10">
    <source>
        <dbReference type="ARBA" id="ARBA00023077"/>
    </source>
</evidence>
<dbReference type="CDD" id="cd01347">
    <property type="entry name" value="ligand_gated_channel"/>
    <property type="match status" value="1"/>
</dbReference>
<evidence type="ECO:0000256" key="16">
    <source>
        <dbReference type="RuleBase" id="RU003357"/>
    </source>
</evidence>
<evidence type="ECO:0000256" key="3">
    <source>
        <dbReference type="ARBA" id="ARBA00022448"/>
    </source>
</evidence>
<dbReference type="InterPro" id="IPR039426">
    <property type="entry name" value="TonB-dep_rcpt-like"/>
</dbReference>
<dbReference type="NCBIfam" id="TIGR01783">
    <property type="entry name" value="TonB-siderophor"/>
    <property type="match status" value="1"/>
</dbReference>
<evidence type="ECO:0000256" key="7">
    <source>
        <dbReference type="ARBA" id="ARBA00022729"/>
    </source>
</evidence>
<keyword evidence="4 14" id="KW-1134">Transmembrane beta strand</keyword>
<keyword evidence="5" id="KW-0410">Iron transport</keyword>
<dbReference type="InterPro" id="IPR012910">
    <property type="entry name" value="Plug_dom"/>
</dbReference>
<evidence type="ECO:0000259" key="19">
    <source>
        <dbReference type="Pfam" id="PF07715"/>
    </source>
</evidence>
<dbReference type="Gene3D" id="2.40.170.20">
    <property type="entry name" value="TonB-dependent receptor, beta-barrel domain"/>
    <property type="match status" value="1"/>
</dbReference>
<dbReference type="SUPFAM" id="SSF56935">
    <property type="entry name" value="Porins"/>
    <property type="match status" value="1"/>
</dbReference>
<reference evidence="20 21" key="1">
    <citation type="submission" date="2023-07" db="EMBL/GenBank/DDBJ databases">
        <title>Sorghum-associated microbial communities from plants grown in Nebraska, USA.</title>
        <authorList>
            <person name="Schachtman D."/>
        </authorList>
    </citation>
    <scope>NUCLEOTIDE SEQUENCE [LARGE SCALE GENOMIC DNA]</scope>
    <source>
        <strain evidence="20 21">596</strain>
    </source>
</reference>
<comment type="similarity">
    <text evidence="2 14 16">Belongs to the TonB-dependent receptor family.</text>
</comment>
<feature type="short sequence motif" description="TonB C-terminal box" evidence="15">
    <location>
        <begin position="724"/>
        <end position="741"/>
    </location>
</feature>
<dbReference type="InterPro" id="IPR036942">
    <property type="entry name" value="Beta-barrel_TonB_sf"/>
</dbReference>
<organism evidence="20 21">
    <name type="scientific">Herbaspirillum frisingense</name>
    <dbReference type="NCBI Taxonomy" id="92645"/>
    <lineage>
        <taxon>Bacteria</taxon>
        <taxon>Pseudomonadati</taxon>
        <taxon>Pseudomonadota</taxon>
        <taxon>Betaproteobacteria</taxon>
        <taxon>Burkholderiales</taxon>
        <taxon>Oxalobacteraceae</taxon>
        <taxon>Herbaspirillum</taxon>
    </lineage>
</organism>
<dbReference type="InterPro" id="IPR037066">
    <property type="entry name" value="Plug_dom_sf"/>
</dbReference>
<dbReference type="Pfam" id="PF00593">
    <property type="entry name" value="TonB_dep_Rec_b-barrel"/>
    <property type="match status" value="1"/>
</dbReference>
<dbReference type="PROSITE" id="PS01156">
    <property type="entry name" value="TONB_DEPENDENT_REC_2"/>
    <property type="match status" value="1"/>
</dbReference>
<gene>
    <name evidence="20" type="ORF">J2W50_000811</name>
</gene>
<keyword evidence="6 14" id="KW-0812">Transmembrane</keyword>
<dbReference type="Pfam" id="PF07715">
    <property type="entry name" value="Plug"/>
    <property type="match status" value="1"/>
</dbReference>
<evidence type="ECO:0000256" key="13">
    <source>
        <dbReference type="ARBA" id="ARBA00023237"/>
    </source>
</evidence>
<dbReference type="Gene3D" id="2.170.130.10">
    <property type="entry name" value="TonB-dependent receptor, plug domain"/>
    <property type="match status" value="1"/>
</dbReference>
<keyword evidence="12 20" id="KW-0675">Receptor</keyword>
<evidence type="ECO:0000256" key="2">
    <source>
        <dbReference type="ARBA" id="ARBA00009810"/>
    </source>
</evidence>
<dbReference type="PROSITE" id="PS52016">
    <property type="entry name" value="TONB_DEPENDENT_REC_3"/>
    <property type="match status" value="1"/>
</dbReference>
<evidence type="ECO:0000259" key="18">
    <source>
        <dbReference type="Pfam" id="PF00593"/>
    </source>
</evidence>
<keyword evidence="11 14" id="KW-0472">Membrane</keyword>
<dbReference type="EMBL" id="JAVDSJ010000001">
    <property type="protein sequence ID" value="MDR6582636.1"/>
    <property type="molecule type" value="Genomic_DNA"/>
</dbReference>
<keyword evidence="3 14" id="KW-0813">Transport</keyword>
<evidence type="ECO:0000256" key="12">
    <source>
        <dbReference type="ARBA" id="ARBA00023170"/>
    </source>
</evidence>
<feature type="chain" id="PRO_5045215550" evidence="17">
    <location>
        <begin position="29"/>
        <end position="741"/>
    </location>
</feature>
<comment type="subcellular location">
    <subcellularLocation>
        <location evidence="1 14">Cell outer membrane</location>
        <topology evidence="1 14">Multi-pass membrane protein</topology>
    </subcellularLocation>
</comment>
<evidence type="ECO:0000256" key="4">
    <source>
        <dbReference type="ARBA" id="ARBA00022452"/>
    </source>
</evidence>
<dbReference type="InterPro" id="IPR010105">
    <property type="entry name" value="TonB_sidphr_rcpt"/>
</dbReference>
<name>A0ABU1P9Q2_9BURK</name>
<evidence type="ECO:0000256" key="15">
    <source>
        <dbReference type="PROSITE-ProRule" id="PRU10144"/>
    </source>
</evidence>
<evidence type="ECO:0000256" key="9">
    <source>
        <dbReference type="ARBA" id="ARBA00023065"/>
    </source>
</evidence>
<keyword evidence="8" id="KW-0408">Iron</keyword>
<evidence type="ECO:0000256" key="1">
    <source>
        <dbReference type="ARBA" id="ARBA00004571"/>
    </source>
</evidence>
<feature type="domain" description="TonB-dependent receptor plug" evidence="19">
    <location>
        <begin position="88"/>
        <end position="180"/>
    </location>
</feature>
<proteinExistence type="inferred from homology"/>
<dbReference type="InterPro" id="IPR010917">
    <property type="entry name" value="TonB_rcpt_CS"/>
</dbReference>